<evidence type="ECO:0000313" key="2">
    <source>
        <dbReference type="Proteomes" id="UP001589838"/>
    </source>
</evidence>
<comment type="caution">
    <text evidence="1">The sequence shown here is derived from an EMBL/GenBank/DDBJ whole genome shotgun (WGS) entry which is preliminary data.</text>
</comment>
<reference evidence="1 2" key="1">
    <citation type="submission" date="2024-09" db="EMBL/GenBank/DDBJ databases">
        <authorList>
            <person name="Sun Q."/>
            <person name="Mori K."/>
        </authorList>
    </citation>
    <scope>NUCLEOTIDE SEQUENCE [LARGE SCALE GENOMIC DNA]</scope>
    <source>
        <strain evidence="1 2">NCAIM B.02610</strain>
    </source>
</reference>
<accession>A0ABV6K7S0</accession>
<dbReference type="Proteomes" id="UP001589838">
    <property type="component" value="Unassembled WGS sequence"/>
</dbReference>
<sequence>MNRDFTLQQIAEGISKSVLNASDKDLEGFQKIIDETIKLREAHKNLHKMVQSYSSSGVHRSYDQKT</sequence>
<evidence type="ECO:0000313" key="1">
    <source>
        <dbReference type="EMBL" id="MFC0469356.1"/>
    </source>
</evidence>
<dbReference type="RefSeq" id="WP_335963696.1">
    <property type="nucleotide sequence ID" value="NZ_JAXBLX010000059.1"/>
</dbReference>
<protein>
    <submittedName>
        <fullName evidence="1">Uncharacterized protein</fullName>
    </submittedName>
</protein>
<keyword evidence="2" id="KW-1185">Reference proteome</keyword>
<gene>
    <name evidence="1" type="ORF">ACFFHM_02080</name>
</gene>
<organism evidence="1 2">
    <name type="scientific">Halalkalibacter kiskunsagensis</name>
    <dbReference type="NCBI Taxonomy" id="1548599"/>
    <lineage>
        <taxon>Bacteria</taxon>
        <taxon>Bacillati</taxon>
        <taxon>Bacillota</taxon>
        <taxon>Bacilli</taxon>
        <taxon>Bacillales</taxon>
        <taxon>Bacillaceae</taxon>
        <taxon>Halalkalibacter</taxon>
    </lineage>
</organism>
<proteinExistence type="predicted"/>
<dbReference type="EMBL" id="JBHLUX010000005">
    <property type="protein sequence ID" value="MFC0469356.1"/>
    <property type="molecule type" value="Genomic_DNA"/>
</dbReference>
<name>A0ABV6K7S0_9BACI</name>